<evidence type="ECO:0000313" key="1">
    <source>
        <dbReference type="EMBL" id="PIC49147.1"/>
    </source>
</evidence>
<proteinExistence type="predicted"/>
<dbReference type="AlphaFoldDB" id="A0A2G5VBP0"/>
<gene>
    <name evidence="1" type="primary">Cnig_chr_II.g7847</name>
    <name evidence="1" type="ORF">B9Z55_007847</name>
</gene>
<keyword evidence="2" id="KW-1185">Reference proteome</keyword>
<name>A0A2G5VBP0_9PELO</name>
<organism evidence="1 2">
    <name type="scientific">Caenorhabditis nigoni</name>
    <dbReference type="NCBI Taxonomy" id="1611254"/>
    <lineage>
        <taxon>Eukaryota</taxon>
        <taxon>Metazoa</taxon>
        <taxon>Ecdysozoa</taxon>
        <taxon>Nematoda</taxon>
        <taxon>Chromadorea</taxon>
        <taxon>Rhabditida</taxon>
        <taxon>Rhabditina</taxon>
        <taxon>Rhabditomorpha</taxon>
        <taxon>Rhabditoidea</taxon>
        <taxon>Rhabditidae</taxon>
        <taxon>Peloderinae</taxon>
        <taxon>Caenorhabditis</taxon>
    </lineage>
</organism>
<accession>A0A2G5VBP0</accession>
<dbReference type="EMBL" id="PDUG01000002">
    <property type="protein sequence ID" value="PIC49147.1"/>
    <property type="molecule type" value="Genomic_DNA"/>
</dbReference>
<protein>
    <submittedName>
        <fullName evidence="1">Uncharacterized protein</fullName>
    </submittedName>
</protein>
<sequence length="85" mass="9269">MLLPHIWPKLPLFHPQWLSLWTTYSNVMQTTTVDKLIEALAWSPPIPDPSPIVKLLQASASSTHTSAALPSIVQLLQASASSVPT</sequence>
<reference evidence="2" key="1">
    <citation type="submission" date="2017-10" db="EMBL/GenBank/DDBJ databases">
        <title>Rapid genome shrinkage in a self-fertile nematode reveals novel sperm competition proteins.</title>
        <authorList>
            <person name="Yin D."/>
            <person name="Schwarz E.M."/>
            <person name="Thomas C.G."/>
            <person name="Felde R.L."/>
            <person name="Korf I.F."/>
            <person name="Cutter A.D."/>
            <person name="Schartner C.M."/>
            <person name="Ralston E.J."/>
            <person name="Meyer B.J."/>
            <person name="Haag E.S."/>
        </authorList>
    </citation>
    <scope>NUCLEOTIDE SEQUENCE [LARGE SCALE GENOMIC DNA]</scope>
    <source>
        <strain evidence="2">JU1422</strain>
    </source>
</reference>
<comment type="caution">
    <text evidence="1">The sequence shown here is derived from an EMBL/GenBank/DDBJ whole genome shotgun (WGS) entry which is preliminary data.</text>
</comment>
<dbReference type="Proteomes" id="UP000230233">
    <property type="component" value="Chromosome II"/>
</dbReference>
<dbReference type="OrthoDB" id="10383637at2759"/>
<evidence type="ECO:0000313" key="2">
    <source>
        <dbReference type="Proteomes" id="UP000230233"/>
    </source>
</evidence>